<evidence type="ECO:0000313" key="16">
    <source>
        <dbReference type="EMBL" id="MDO7869041.1"/>
    </source>
</evidence>
<name>A0ABT9B6V2_9ACTN</name>
<organism evidence="16 17">
    <name type="scientific">Nocardioides jiangxiensis</name>
    <dbReference type="NCBI Taxonomy" id="3064524"/>
    <lineage>
        <taxon>Bacteria</taxon>
        <taxon>Bacillati</taxon>
        <taxon>Actinomycetota</taxon>
        <taxon>Actinomycetes</taxon>
        <taxon>Propionibacteriales</taxon>
        <taxon>Nocardioidaceae</taxon>
        <taxon>Nocardioides</taxon>
    </lineage>
</organism>
<evidence type="ECO:0000313" key="17">
    <source>
        <dbReference type="Proteomes" id="UP001233314"/>
    </source>
</evidence>
<dbReference type="SUPFAM" id="SSF55874">
    <property type="entry name" value="ATPase domain of HSP90 chaperone/DNA topoisomerase II/histidine kinase"/>
    <property type="match status" value="1"/>
</dbReference>
<keyword evidence="12" id="KW-0902">Two-component regulatory system</keyword>
<evidence type="ECO:0000256" key="2">
    <source>
        <dbReference type="ARBA" id="ARBA00004141"/>
    </source>
</evidence>
<evidence type="ECO:0000256" key="7">
    <source>
        <dbReference type="ARBA" id="ARBA00022692"/>
    </source>
</evidence>
<evidence type="ECO:0000256" key="11">
    <source>
        <dbReference type="ARBA" id="ARBA00022989"/>
    </source>
</evidence>
<feature type="domain" description="Histidine kinase" evidence="15">
    <location>
        <begin position="134"/>
        <end position="345"/>
    </location>
</feature>
<keyword evidence="7 14" id="KW-0812">Transmembrane</keyword>
<dbReference type="SMART" id="SM00388">
    <property type="entry name" value="HisKA"/>
    <property type="match status" value="1"/>
</dbReference>
<proteinExistence type="predicted"/>
<dbReference type="CDD" id="cd00082">
    <property type="entry name" value="HisKA"/>
    <property type="match status" value="1"/>
</dbReference>
<evidence type="ECO:0000256" key="5">
    <source>
        <dbReference type="ARBA" id="ARBA00022553"/>
    </source>
</evidence>
<dbReference type="Gene3D" id="3.30.565.10">
    <property type="entry name" value="Histidine kinase-like ATPase, C-terminal domain"/>
    <property type="match status" value="1"/>
</dbReference>
<dbReference type="InterPro" id="IPR004358">
    <property type="entry name" value="Sig_transdc_His_kin-like_C"/>
</dbReference>
<keyword evidence="9" id="KW-0418">Kinase</keyword>
<accession>A0ABT9B6V2</accession>
<dbReference type="EC" id="2.7.13.3" evidence="4"/>
<evidence type="ECO:0000256" key="9">
    <source>
        <dbReference type="ARBA" id="ARBA00022777"/>
    </source>
</evidence>
<keyword evidence="13 14" id="KW-0472">Membrane</keyword>
<dbReference type="InterPro" id="IPR025201">
    <property type="entry name" value="KdpD_TM"/>
</dbReference>
<dbReference type="InterPro" id="IPR038318">
    <property type="entry name" value="KdpD_sf"/>
</dbReference>
<dbReference type="InterPro" id="IPR005467">
    <property type="entry name" value="His_kinase_dom"/>
</dbReference>
<dbReference type="InterPro" id="IPR036097">
    <property type="entry name" value="HisK_dim/P_sf"/>
</dbReference>
<sequence>MRRRRGGWLVACAALPALTAGLVPVRGRLDLAGDMLGFLLVTVVVALVGGLWPALATAVVASLLLNYFFTPPLHTWTISDPGNLGSLMAFLLVAALVSGAVDVAARRTQQVAEAAAEVELHAAAARLRTSLLVAVGHDLRSPLAVAKAGVSGARVSDALSDADRAELLAAADGALDRLAGLMDTLLDLSRVQTGALAVRRMPVVVADVVAAALDDLAVSPRGVLLDVPDDVPAALADAGLLERVLVNLVANAQRHAAGEIPPTIVVRAVGDRLRIAVADRGPGIAAADRERVFQPFQRLGDTSSQGLGLGLALVRGLTEAMGGQVHLEETALGGATVVVTLDAEAAPAGSGDVA</sequence>
<evidence type="ECO:0000256" key="3">
    <source>
        <dbReference type="ARBA" id="ARBA00004236"/>
    </source>
</evidence>
<evidence type="ECO:0000256" key="10">
    <source>
        <dbReference type="ARBA" id="ARBA00022840"/>
    </source>
</evidence>
<keyword evidence="17" id="KW-1185">Reference proteome</keyword>
<evidence type="ECO:0000259" key="15">
    <source>
        <dbReference type="PROSITE" id="PS50109"/>
    </source>
</evidence>
<dbReference type="Gene3D" id="1.20.120.620">
    <property type="entry name" value="Backbone structure of the membrane domain of e. Coli histidine kinase receptor kdpd"/>
    <property type="match status" value="1"/>
</dbReference>
<evidence type="ECO:0000256" key="13">
    <source>
        <dbReference type="ARBA" id="ARBA00023136"/>
    </source>
</evidence>
<comment type="subcellular location">
    <subcellularLocation>
        <location evidence="3">Cell membrane</location>
    </subcellularLocation>
    <subcellularLocation>
        <location evidence="2">Membrane</location>
        <topology evidence="2">Multi-pass membrane protein</topology>
    </subcellularLocation>
</comment>
<dbReference type="Gene3D" id="1.10.287.130">
    <property type="match status" value="1"/>
</dbReference>
<evidence type="ECO:0000256" key="4">
    <source>
        <dbReference type="ARBA" id="ARBA00012438"/>
    </source>
</evidence>
<dbReference type="InterPro" id="IPR052023">
    <property type="entry name" value="Histidine_kinase_KdpD"/>
</dbReference>
<evidence type="ECO:0000256" key="8">
    <source>
        <dbReference type="ARBA" id="ARBA00022741"/>
    </source>
</evidence>
<keyword evidence="5" id="KW-0597">Phosphoprotein</keyword>
<reference evidence="16 17" key="1">
    <citation type="submission" date="2023-07" db="EMBL/GenBank/DDBJ databases">
        <title>Nocardioides sp. nov WY-20 isolated from soil.</title>
        <authorList>
            <person name="Liu B."/>
            <person name="Wan Y."/>
        </authorList>
    </citation>
    <scope>NUCLEOTIDE SEQUENCE [LARGE SCALE GENOMIC DNA]</scope>
    <source>
        <strain evidence="16 17">WY-20</strain>
    </source>
</reference>
<protein>
    <recommendedName>
        <fullName evidence="4">histidine kinase</fullName>
        <ecNumber evidence="4">2.7.13.3</ecNumber>
    </recommendedName>
</protein>
<feature type="transmembrane region" description="Helical" evidence="14">
    <location>
        <begin position="81"/>
        <end position="101"/>
    </location>
</feature>
<dbReference type="Proteomes" id="UP001233314">
    <property type="component" value="Unassembled WGS sequence"/>
</dbReference>
<gene>
    <name evidence="16" type="ORF">Q5722_11765</name>
</gene>
<dbReference type="Pfam" id="PF02518">
    <property type="entry name" value="HATPase_c"/>
    <property type="match status" value="1"/>
</dbReference>
<evidence type="ECO:0000256" key="1">
    <source>
        <dbReference type="ARBA" id="ARBA00000085"/>
    </source>
</evidence>
<dbReference type="Pfam" id="PF00512">
    <property type="entry name" value="HisKA"/>
    <property type="match status" value="1"/>
</dbReference>
<dbReference type="InterPro" id="IPR036890">
    <property type="entry name" value="HATPase_C_sf"/>
</dbReference>
<evidence type="ECO:0000256" key="6">
    <source>
        <dbReference type="ARBA" id="ARBA00022679"/>
    </source>
</evidence>
<dbReference type="EMBL" id="JAUQTA010000002">
    <property type="protein sequence ID" value="MDO7869041.1"/>
    <property type="molecule type" value="Genomic_DNA"/>
</dbReference>
<keyword evidence="8" id="KW-0547">Nucleotide-binding</keyword>
<keyword evidence="11 14" id="KW-1133">Transmembrane helix</keyword>
<dbReference type="PANTHER" id="PTHR45569">
    <property type="entry name" value="SENSOR PROTEIN KDPD"/>
    <property type="match status" value="1"/>
</dbReference>
<dbReference type="PROSITE" id="PS50109">
    <property type="entry name" value="HIS_KIN"/>
    <property type="match status" value="1"/>
</dbReference>
<comment type="catalytic activity">
    <reaction evidence="1">
        <text>ATP + protein L-histidine = ADP + protein N-phospho-L-histidine.</text>
        <dbReference type="EC" id="2.7.13.3"/>
    </reaction>
</comment>
<dbReference type="PANTHER" id="PTHR45569:SF1">
    <property type="entry name" value="SENSOR PROTEIN KDPD"/>
    <property type="match status" value="1"/>
</dbReference>
<feature type="transmembrane region" description="Helical" evidence="14">
    <location>
        <begin position="36"/>
        <end position="69"/>
    </location>
</feature>
<dbReference type="Pfam" id="PF13493">
    <property type="entry name" value="DUF4118"/>
    <property type="match status" value="1"/>
</dbReference>
<dbReference type="InterPro" id="IPR003594">
    <property type="entry name" value="HATPase_dom"/>
</dbReference>
<dbReference type="PRINTS" id="PR00344">
    <property type="entry name" value="BCTRLSENSOR"/>
</dbReference>
<evidence type="ECO:0000256" key="14">
    <source>
        <dbReference type="SAM" id="Phobius"/>
    </source>
</evidence>
<dbReference type="InterPro" id="IPR003661">
    <property type="entry name" value="HisK_dim/P_dom"/>
</dbReference>
<keyword evidence="10" id="KW-0067">ATP-binding</keyword>
<dbReference type="RefSeq" id="WP_305028459.1">
    <property type="nucleotide sequence ID" value="NZ_JAUQTA010000002.1"/>
</dbReference>
<comment type="caution">
    <text evidence="16">The sequence shown here is derived from an EMBL/GenBank/DDBJ whole genome shotgun (WGS) entry which is preliminary data.</text>
</comment>
<evidence type="ECO:0000256" key="12">
    <source>
        <dbReference type="ARBA" id="ARBA00023012"/>
    </source>
</evidence>
<keyword evidence="6" id="KW-0808">Transferase</keyword>
<dbReference type="SMART" id="SM00387">
    <property type="entry name" value="HATPase_c"/>
    <property type="match status" value="1"/>
</dbReference>
<dbReference type="SUPFAM" id="SSF47384">
    <property type="entry name" value="Homodimeric domain of signal transducing histidine kinase"/>
    <property type="match status" value="1"/>
</dbReference>